<evidence type="ECO:0000256" key="6">
    <source>
        <dbReference type="ARBA" id="ARBA00023145"/>
    </source>
</evidence>
<dbReference type="PANTHER" id="PTHR47965">
    <property type="entry name" value="ASPARTYL PROTEASE-RELATED"/>
    <property type="match status" value="1"/>
</dbReference>
<dbReference type="EMBL" id="ML978714">
    <property type="protein sequence ID" value="KAF2089590.1"/>
    <property type="molecule type" value="Genomic_DNA"/>
</dbReference>
<keyword evidence="4" id="KW-0064">Aspartyl protease</keyword>
<dbReference type="GO" id="GO:0005576">
    <property type="term" value="C:extracellular region"/>
    <property type="evidence" value="ECO:0007669"/>
    <property type="project" value="TreeGrafter"/>
</dbReference>
<dbReference type="Gene3D" id="2.40.70.10">
    <property type="entry name" value="Acid Proteases"/>
    <property type="match status" value="2"/>
</dbReference>
<dbReference type="InterPro" id="IPR021109">
    <property type="entry name" value="Peptidase_aspartic_dom_sf"/>
</dbReference>
<evidence type="ECO:0000259" key="8">
    <source>
        <dbReference type="PROSITE" id="PS51767"/>
    </source>
</evidence>
<gene>
    <name evidence="9" type="ORF">K490DRAFT_63727</name>
</gene>
<proteinExistence type="inferred from homology"/>
<dbReference type="GO" id="GO:0031505">
    <property type="term" value="P:fungal-type cell wall organization"/>
    <property type="evidence" value="ECO:0007669"/>
    <property type="project" value="TreeGrafter"/>
</dbReference>
<dbReference type="InterPro" id="IPR034164">
    <property type="entry name" value="Pepsin-like_dom"/>
</dbReference>
<reference evidence="9" key="1">
    <citation type="journal article" date="2020" name="Stud. Mycol.">
        <title>101 Dothideomycetes genomes: a test case for predicting lifestyles and emergence of pathogens.</title>
        <authorList>
            <person name="Haridas S."/>
            <person name="Albert R."/>
            <person name="Binder M."/>
            <person name="Bloem J."/>
            <person name="Labutti K."/>
            <person name="Salamov A."/>
            <person name="Andreopoulos B."/>
            <person name="Baker S."/>
            <person name="Barry K."/>
            <person name="Bills G."/>
            <person name="Bluhm B."/>
            <person name="Cannon C."/>
            <person name="Castanera R."/>
            <person name="Culley D."/>
            <person name="Daum C."/>
            <person name="Ezra D."/>
            <person name="Gonzalez J."/>
            <person name="Henrissat B."/>
            <person name="Kuo A."/>
            <person name="Liang C."/>
            <person name="Lipzen A."/>
            <person name="Lutzoni F."/>
            <person name="Magnuson J."/>
            <person name="Mondo S."/>
            <person name="Nolan M."/>
            <person name="Ohm R."/>
            <person name="Pangilinan J."/>
            <person name="Park H.-J."/>
            <person name="Ramirez L."/>
            <person name="Alfaro M."/>
            <person name="Sun H."/>
            <person name="Tritt A."/>
            <person name="Yoshinaga Y."/>
            <person name="Zwiers L.-H."/>
            <person name="Turgeon B."/>
            <person name="Goodwin S."/>
            <person name="Spatafora J."/>
            <person name="Crous P."/>
            <person name="Grigoriev I."/>
        </authorList>
    </citation>
    <scope>NUCLEOTIDE SEQUENCE</scope>
    <source>
        <strain evidence="9">CBS 121410</strain>
    </source>
</reference>
<dbReference type="PANTHER" id="PTHR47965:SF12">
    <property type="entry name" value="ASPARTIC PROTEINASE 3-RELATED"/>
    <property type="match status" value="1"/>
</dbReference>
<dbReference type="InterPro" id="IPR001461">
    <property type="entry name" value="Aspartic_peptidase_A1"/>
</dbReference>
<dbReference type="AlphaFoldDB" id="A0A6A5YF97"/>
<dbReference type="CDD" id="cd05471">
    <property type="entry name" value="pepsin_like"/>
    <property type="match status" value="1"/>
</dbReference>
<evidence type="ECO:0000256" key="7">
    <source>
        <dbReference type="SAM" id="SignalP"/>
    </source>
</evidence>
<evidence type="ECO:0000313" key="10">
    <source>
        <dbReference type="Proteomes" id="UP000799776"/>
    </source>
</evidence>
<feature type="domain" description="Peptidase A1" evidence="8">
    <location>
        <begin position="35"/>
        <end position="385"/>
    </location>
</feature>
<keyword evidence="6" id="KW-0865">Zymogen</keyword>
<protein>
    <submittedName>
        <fullName evidence="9">Acid protease</fullName>
    </submittedName>
</protein>
<accession>A0A6A5YF97</accession>
<feature type="chain" id="PRO_5025335109" evidence="7">
    <location>
        <begin position="17"/>
        <end position="396"/>
    </location>
</feature>
<dbReference type="OrthoDB" id="771136at2759"/>
<dbReference type="InterPro" id="IPR033121">
    <property type="entry name" value="PEPTIDASE_A1"/>
</dbReference>
<dbReference type="GO" id="GO:0006508">
    <property type="term" value="P:proteolysis"/>
    <property type="evidence" value="ECO:0007669"/>
    <property type="project" value="UniProtKB-KW"/>
</dbReference>
<dbReference type="Pfam" id="PF00026">
    <property type="entry name" value="Asp"/>
    <property type="match status" value="1"/>
</dbReference>
<evidence type="ECO:0000256" key="2">
    <source>
        <dbReference type="ARBA" id="ARBA00022670"/>
    </source>
</evidence>
<evidence type="ECO:0000256" key="4">
    <source>
        <dbReference type="ARBA" id="ARBA00022750"/>
    </source>
</evidence>
<dbReference type="GO" id="GO:0009277">
    <property type="term" value="C:fungal-type cell wall"/>
    <property type="evidence" value="ECO:0007669"/>
    <property type="project" value="TreeGrafter"/>
</dbReference>
<evidence type="ECO:0000256" key="1">
    <source>
        <dbReference type="ARBA" id="ARBA00007447"/>
    </source>
</evidence>
<dbReference type="SUPFAM" id="SSF50630">
    <property type="entry name" value="Acid proteases"/>
    <property type="match status" value="1"/>
</dbReference>
<keyword evidence="2 9" id="KW-0645">Protease</keyword>
<evidence type="ECO:0000313" key="9">
    <source>
        <dbReference type="EMBL" id="KAF2089590.1"/>
    </source>
</evidence>
<feature type="signal peptide" evidence="7">
    <location>
        <begin position="1"/>
        <end position="16"/>
    </location>
</feature>
<dbReference type="PROSITE" id="PS51767">
    <property type="entry name" value="PEPTIDASE_A1"/>
    <property type="match status" value="1"/>
</dbReference>
<dbReference type="Proteomes" id="UP000799776">
    <property type="component" value="Unassembled WGS sequence"/>
</dbReference>
<sequence>MDKAILGLALVQSASAQGTVSLPLAYKYGTASTQILTEISLGTPAGTTLDIVADTGSANFWIFGPNATVNYGSTFLGEQGPCNQTAIPYYNNSASTSATDPATFSSIIYSYGGNSKQITVDQSVNDTLHASFPATTEDIPDVRVAVSEYALYRQGDDGSCTGITHETGIMGLSPHVNSTEGPSFRQDLFDTGKIGAEILSMWFERNDGPINATLRGTALFGAVDDTKYTGELVRVPRVGSQSAYYVNTPAVVLNGNSVQLDNETTECLVDSGSLDDTLPYTNETEFLAKSGLVLSNGYVSYPSPCEDIPADKTIDYTFKGAEAGEAVTVQIPLRNYARGAGAIFNDTQNCPLQISQGFDSCTLAAAFFTGAFFAVDDAAGSLSLAQGGLPGSFAEY</sequence>
<dbReference type="GO" id="GO:0004190">
    <property type="term" value="F:aspartic-type endopeptidase activity"/>
    <property type="evidence" value="ECO:0007669"/>
    <property type="project" value="UniProtKB-KW"/>
</dbReference>
<evidence type="ECO:0000256" key="3">
    <source>
        <dbReference type="ARBA" id="ARBA00022729"/>
    </source>
</evidence>
<comment type="similarity">
    <text evidence="1">Belongs to the peptidase A1 family.</text>
</comment>
<keyword evidence="5" id="KW-0378">Hydrolase</keyword>
<keyword evidence="10" id="KW-1185">Reference proteome</keyword>
<evidence type="ECO:0000256" key="5">
    <source>
        <dbReference type="ARBA" id="ARBA00022801"/>
    </source>
</evidence>
<keyword evidence="3 7" id="KW-0732">Signal</keyword>
<organism evidence="9 10">
    <name type="scientific">Saccharata proteae CBS 121410</name>
    <dbReference type="NCBI Taxonomy" id="1314787"/>
    <lineage>
        <taxon>Eukaryota</taxon>
        <taxon>Fungi</taxon>
        <taxon>Dikarya</taxon>
        <taxon>Ascomycota</taxon>
        <taxon>Pezizomycotina</taxon>
        <taxon>Dothideomycetes</taxon>
        <taxon>Dothideomycetes incertae sedis</taxon>
        <taxon>Botryosphaeriales</taxon>
        <taxon>Saccharataceae</taxon>
        <taxon>Saccharata</taxon>
    </lineage>
</organism>
<name>A0A6A5YF97_9PEZI</name>